<name>A0A433X7I8_9HYPH</name>
<dbReference type="Proteomes" id="UP000281547">
    <property type="component" value="Unassembled WGS sequence"/>
</dbReference>
<keyword evidence="2" id="KW-1133">Transmembrane helix</keyword>
<feature type="transmembrane region" description="Helical" evidence="2">
    <location>
        <begin position="54"/>
        <end position="73"/>
    </location>
</feature>
<dbReference type="GO" id="GO:0005975">
    <property type="term" value="P:carbohydrate metabolic process"/>
    <property type="evidence" value="ECO:0007669"/>
    <property type="project" value="InterPro"/>
</dbReference>
<accession>A0A433X7I8</accession>
<dbReference type="SUPFAM" id="SSF88713">
    <property type="entry name" value="Glycoside hydrolase/deacetylase"/>
    <property type="match status" value="1"/>
</dbReference>
<protein>
    <submittedName>
        <fullName evidence="3">Divergent polysaccharide deacetylase family protein</fullName>
    </submittedName>
</protein>
<dbReference type="Pfam" id="PF04748">
    <property type="entry name" value="Polysacc_deac_2"/>
    <property type="match status" value="1"/>
</dbReference>
<dbReference type="PANTHER" id="PTHR30105:SF2">
    <property type="entry name" value="DIVERGENT POLYSACCHARIDE DEACETYLASE SUPERFAMILY"/>
    <property type="match status" value="1"/>
</dbReference>
<dbReference type="AlphaFoldDB" id="A0A433X7I8"/>
<feature type="region of interest" description="Disordered" evidence="1">
    <location>
        <begin position="1"/>
        <end position="47"/>
    </location>
</feature>
<keyword evidence="2" id="KW-0472">Membrane</keyword>
<dbReference type="CDD" id="cd10936">
    <property type="entry name" value="CE4_DAC2"/>
    <property type="match status" value="1"/>
</dbReference>
<dbReference type="EMBL" id="RZNJ01000004">
    <property type="protein sequence ID" value="RUT30013.1"/>
    <property type="molecule type" value="Genomic_DNA"/>
</dbReference>
<organism evidence="3 4">
    <name type="scientific">Arsenicitalea aurantiaca</name>
    <dbReference type="NCBI Taxonomy" id="1783274"/>
    <lineage>
        <taxon>Bacteria</taxon>
        <taxon>Pseudomonadati</taxon>
        <taxon>Pseudomonadota</taxon>
        <taxon>Alphaproteobacteria</taxon>
        <taxon>Hyphomicrobiales</taxon>
        <taxon>Devosiaceae</taxon>
        <taxon>Arsenicitalea</taxon>
    </lineage>
</organism>
<evidence type="ECO:0000256" key="1">
    <source>
        <dbReference type="SAM" id="MobiDB-lite"/>
    </source>
</evidence>
<dbReference type="Gene3D" id="3.20.20.370">
    <property type="entry name" value="Glycoside hydrolase/deacetylase"/>
    <property type="match status" value="1"/>
</dbReference>
<evidence type="ECO:0000313" key="3">
    <source>
        <dbReference type="EMBL" id="RUT30013.1"/>
    </source>
</evidence>
<dbReference type="InterPro" id="IPR011330">
    <property type="entry name" value="Glyco_hydro/deAcase_b/a-brl"/>
</dbReference>
<keyword evidence="2" id="KW-0812">Transmembrane</keyword>
<reference evidence="3 4" key="1">
    <citation type="journal article" date="2016" name="Int. J. Syst. Evol. Microbiol.">
        <title>Arsenicitalea aurantiaca gen. nov., sp. nov., a new member of the family Hyphomicrobiaceae, isolated from high-arsenic sediment.</title>
        <authorList>
            <person name="Mu Y."/>
            <person name="Zhou L."/>
            <person name="Zeng X.C."/>
            <person name="Liu L."/>
            <person name="Pan Y."/>
            <person name="Chen X."/>
            <person name="Wang J."/>
            <person name="Li S."/>
            <person name="Li W.J."/>
            <person name="Wang Y."/>
        </authorList>
    </citation>
    <scope>NUCLEOTIDE SEQUENCE [LARGE SCALE GENOMIC DNA]</scope>
    <source>
        <strain evidence="3 4">42-50</strain>
    </source>
</reference>
<gene>
    <name evidence="3" type="ORF">EMQ25_11815</name>
</gene>
<sequence>MSGREGVIRRPAPSIESSNPHSRHSVAQDLSAPLGGRKARREAAKARRRRHLPIARLTFLLIVLVLVGLWAQLTFVQDPEGGRPTADLALNGGPQGNAVAGAVSREDTPATITAEGEAFPANAGGPSIQTIGDGAFDGLAPELLALEPDDRGIIPALSEPTSYGPIPRRGSDGLTPFAAYARPSVSAEAAAGRPRIAIIVSGLGINHAGTLEAISALPDAVTLAFAPYGRTLEETVPAARAEGHELLLELPLEPFDYPQNDPGPETLLTGEPARANIDRLFALMAKFGGYAGVINYMGARFTASGGDFSPVMEEIATRGLGFVDDGSSNRSLAQQLAGSNAVPFARVQEMLDANPAREPILAALGALERRAREDGHAVGMATALPVSVRTIAEWARGLAERDVLLVPVSAVMQ</sequence>
<dbReference type="PANTHER" id="PTHR30105">
    <property type="entry name" value="UNCHARACTERIZED YIBQ-RELATED"/>
    <property type="match status" value="1"/>
</dbReference>
<proteinExistence type="predicted"/>
<evidence type="ECO:0000256" key="2">
    <source>
        <dbReference type="SAM" id="Phobius"/>
    </source>
</evidence>
<comment type="caution">
    <text evidence="3">The sequence shown here is derived from an EMBL/GenBank/DDBJ whole genome shotgun (WGS) entry which is preliminary data.</text>
</comment>
<keyword evidence="4" id="KW-1185">Reference proteome</keyword>
<dbReference type="InterPro" id="IPR006837">
    <property type="entry name" value="Divergent_DAC"/>
</dbReference>
<evidence type="ECO:0000313" key="4">
    <source>
        <dbReference type="Proteomes" id="UP000281547"/>
    </source>
</evidence>